<evidence type="ECO:0000313" key="3">
    <source>
        <dbReference type="Proteomes" id="UP000189580"/>
    </source>
</evidence>
<dbReference type="GO" id="GO:1990071">
    <property type="term" value="C:TRAPPII protein complex"/>
    <property type="evidence" value="ECO:0007669"/>
    <property type="project" value="InterPro"/>
</dbReference>
<dbReference type="AlphaFoldDB" id="A0A170QXT2"/>
<proteinExistence type="predicted"/>
<dbReference type="PANTHER" id="PTHR13251:SF3">
    <property type="entry name" value="TRAFFICKING PROTEIN PARTICLE COMPLEX SUBUNIT 10"/>
    <property type="match status" value="1"/>
</dbReference>
<dbReference type="InterPro" id="IPR045126">
    <property type="entry name" value="TRAPPC10/Trs130"/>
</dbReference>
<dbReference type="Pfam" id="PF12584">
    <property type="entry name" value="TRAPPC10"/>
    <property type="match status" value="1"/>
</dbReference>
<feature type="domain" description="TRAPPC10/Trs130 C-terminal" evidence="1">
    <location>
        <begin position="51"/>
        <end position="183"/>
    </location>
</feature>
<dbReference type="EMBL" id="CP014503">
    <property type="protein sequence ID" value="ANB15955.1"/>
    <property type="molecule type" value="Genomic_DNA"/>
</dbReference>
<evidence type="ECO:0000259" key="1">
    <source>
        <dbReference type="Pfam" id="PF12584"/>
    </source>
</evidence>
<dbReference type="Proteomes" id="UP000189580">
    <property type="component" value="Chromosome b"/>
</dbReference>
<dbReference type="GeneID" id="30035645"/>
<protein>
    <recommendedName>
        <fullName evidence="1">TRAPPC10/Trs130 C-terminal domain-containing protein</fullName>
    </recommendedName>
</protein>
<dbReference type="OrthoDB" id="10256906at2759"/>
<dbReference type="RefSeq" id="XP_018738432.1">
    <property type="nucleotide sequence ID" value="XM_018880632.1"/>
</dbReference>
<accession>A0A170QXT2</accession>
<dbReference type="GO" id="GO:0006891">
    <property type="term" value="P:intra-Golgi vesicle-mediated transport"/>
    <property type="evidence" value="ECO:0007669"/>
    <property type="project" value="TreeGrafter"/>
</dbReference>
<evidence type="ECO:0000313" key="2">
    <source>
        <dbReference type="EMBL" id="ANB15955.1"/>
    </source>
</evidence>
<dbReference type="KEGG" id="slb:AWJ20_3604"/>
<sequence>MVQFSELPSIRWLDVGDQQGLVNLVKEATTSFDPNDLGNISRDVTFELLLPVSIPEIHVVHEVELLLPANKHFTVGKTITAQLIIKSNRNWEQPNSSMNGELEFSYDIIAPHDKWAISGKRRSFFKLQGEGSKITCQPIIDCCMIPLLPGKLPLPRIEVSAINVPSLKAEVDLKNGAQTVLVIPELDRASVSF</sequence>
<gene>
    <name evidence="2" type="ORF">AWJ20_3604</name>
</gene>
<keyword evidence="3" id="KW-1185">Reference proteome</keyword>
<reference evidence="2 3" key="1">
    <citation type="submission" date="2016-02" db="EMBL/GenBank/DDBJ databases">
        <title>Complete genome sequence and transcriptome regulation of the pentose utilising yeast Sugiyamaella lignohabitans.</title>
        <authorList>
            <person name="Bellasio M."/>
            <person name="Peymann A."/>
            <person name="Valli M."/>
            <person name="Sipitzky M."/>
            <person name="Graf A."/>
            <person name="Sauer M."/>
            <person name="Marx H."/>
            <person name="Mattanovich D."/>
        </authorList>
    </citation>
    <scope>NUCLEOTIDE SEQUENCE [LARGE SCALE GENOMIC DNA]</scope>
    <source>
        <strain evidence="2 3">CBS 10342</strain>
    </source>
</reference>
<dbReference type="PANTHER" id="PTHR13251">
    <property type="entry name" value="EPILEPSY HOLOPROSENCEPHALY CANDIDATE 1/TMEM1"/>
    <property type="match status" value="1"/>
</dbReference>
<organism evidence="2 3">
    <name type="scientific">Sugiyamaella lignohabitans</name>
    <dbReference type="NCBI Taxonomy" id="796027"/>
    <lineage>
        <taxon>Eukaryota</taxon>
        <taxon>Fungi</taxon>
        <taxon>Dikarya</taxon>
        <taxon>Ascomycota</taxon>
        <taxon>Saccharomycotina</taxon>
        <taxon>Dipodascomycetes</taxon>
        <taxon>Dipodascales</taxon>
        <taxon>Trichomonascaceae</taxon>
        <taxon>Sugiyamaella</taxon>
    </lineage>
</organism>
<name>A0A170QXT2_9ASCO</name>
<dbReference type="InterPro" id="IPR022233">
    <property type="entry name" value="TRAPPC10/Trs130_C"/>
</dbReference>
<dbReference type="GO" id="GO:0034498">
    <property type="term" value="P:early endosome to Golgi transport"/>
    <property type="evidence" value="ECO:0007669"/>
    <property type="project" value="TreeGrafter"/>
</dbReference>
<dbReference type="GO" id="GO:0005829">
    <property type="term" value="C:cytosol"/>
    <property type="evidence" value="ECO:0007669"/>
    <property type="project" value="GOC"/>
</dbReference>